<proteinExistence type="predicted"/>
<name>A0ACC6MNE7_MYCPF</name>
<accession>A0ACC6MNE7</accession>
<keyword evidence="2" id="KW-1185">Reference proteome</keyword>
<gene>
    <name evidence="1" type="ORF">OHX15_24320</name>
</gene>
<organism evidence="1 2">
    <name type="scientific">Mycolicibacterium parafortuitum</name>
    <name type="common">Mycobacterium parafortuitum</name>
    <dbReference type="NCBI Taxonomy" id="39692"/>
    <lineage>
        <taxon>Bacteria</taxon>
        <taxon>Bacillati</taxon>
        <taxon>Actinomycetota</taxon>
        <taxon>Actinomycetes</taxon>
        <taxon>Mycobacteriales</taxon>
        <taxon>Mycobacteriaceae</taxon>
        <taxon>Mycolicibacterium</taxon>
    </lineage>
</organism>
<protein>
    <submittedName>
        <fullName evidence="1">OB-fold domain-containing protein</fullName>
    </submittedName>
</protein>
<dbReference type="Proteomes" id="UP001289645">
    <property type="component" value="Unassembled WGS sequence"/>
</dbReference>
<evidence type="ECO:0000313" key="2">
    <source>
        <dbReference type="Proteomes" id="UP001289645"/>
    </source>
</evidence>
<comment type="caution">
    <text evidence="1">The sequence shown here is derived from an EMBL/GenBank/DDBJ whole genome shotgun (WGS) entry which is preliminary data.</text>
</comment>
<sequence length="144" mass="15927">MSEKRVNENRVSQQESSIPVPEPSAASEPFWAATRARELHMQRCAACARLVWYPRFACPHCGHDQLDWERLSGQGVVYAVSVHHRPALPALADKVPYAVVLVDLAEGARIMSTMFGQPPRVGDPVTVAWAPLPDGRNLPTFELS</sequence>
<dbReference type="EMBL" id="JAOXLN010000034">
    <property type="protein sequence ID" value="MDZ5088530.1"/>
    <property type="molecule type" value="Genomic_DNA"/>
</dbReference>
<evidence type="ECO:0000313" key="1">
    <source>
        <dbReference type="EMBL" id="MDZ5088530.1"/>
    </source>
</evidence>
<reference evidence="1 2" key="1">
    <citation type="journal article" date="2021" name="Chemosphere">
        <title>Bioballs carrying a syntrophic Rhodococcus and Mycolicibacterium consortium for simultaneous sorption and biodegradation of fuel oil in contaminated freshwater.</title>
        <authorList>
            <person name="Naloka K."/>
            <person name="Polrit D."/>
            <person name="Muangchinda C."/>
            <person name="Thoetkiattikul H."/>
            <person name="Pinyakong O."/>
        </authorList>
    </citation>
    <scope>NUCLEOTIDE SEQUENCE [LARGE SCALE GENOMIC DNA]</scope>
    <source>
        <strain evidence="1 2">J101</strain>
    </source>
</reference>